<dbReference type="Pfam" id="PF00126">
    <property type="entry name" value="HTH_1"/>
    <property type="match status" value="1"/>
</dbReference>
<proteinExistence type="inferred from homology"/>
<dbReference type="FunFam" id="1.10.10.10:FF:000038">
    <property type="entry name" value="Glycine cleavage system transcriptional activator"/>
    <property type="match status" value="1"/>
</dbReference>
<protein>
    <submittedName>
        <fullName evidence="6">LysR family transcriptional regulator</fullName>
    </submittedName>
</protein>
<dbReference type="PANTHER" id="PTHR30537">
    <property type="entry name" value="HTH-TYPE TRANSCRIPTIONAL REGULATOR"/>
    <property type="match status" value="1"/>
</dbReference>
<dbReference type="OrthoDB" id="8591238at2"/>
<dbReference type="PANTHER" id="PTHR30537:SF26">
    <property type="entry name" value="GLYCINE CLEAVAGE SYSTEM TRANSCRIPTIONAL ACTIVATOR"/>
    <property type="match status" value="1"/>
</dbReference>
<organism evidence="6 7">
    <name type="scientific">Proteobacteria bacterium 228</name>
    <dbReference type="NCBI Taxonomy" id="2083153"/>
    <lineage>
        <taxon>Bacteria</taxon>
        <taxon>Pseudomonadati</taxon>
        <taxon>Pseudomonadota</taxon>
    </lineage>
</organism>
<feature type="domain" description="HTH lysR-type" evidence="5">
    <location>
        <begin position="8"/>
        <end position="65"/>
    </location>
</feature>
<dbReference type="AlphaFoldDB" id="A0A2S5KR30"/>
<dbReference type="InterPro" id="IPR000847">
    <property type="entry name" value="LysR_HTH_N"/>
</dbReference>
<name>A0A2S5KR30_9PROT</name>
<keyword evidence="2" id="KW-0805">Transcription regulation</keyword>
<dbReference type="GO" id="GO:0043565">
    <property type="term" value="F:sequence-specific DNA binding"/>
    <property type="evidence" value="ECO:0007669"/>
    <property type="project" value="TreeGrafter"/>
</dbReference>
<dbReference type="PROSITE" id="PS50931">
    <property type="entry name" value="HTH_LYSR"/>
    <property type="match status" value="1"/>
</dbReference>
<dbReference type="GO" id="GO:0003700">
    <property type="term" value="F:DNA-binding transcription factor activity"/>
    <property type="evidence" value="ECO:0007669"/>
    <property type="project" value="InterPro"/>
</dbReference>
<keyword evidence="4" id="KW-0804">Transcription</keyword>
<dbReference type="InterPro" id="IPR005119">
    <property type="entry name" value="LysR_subst-bd"/>
</dbReference>
<dbReference type="EMBL" id="PRLP01000035">
    <property type="protein sequence ID" value="PPC77132.1"/>
    <property type="molecule type" value="Genomic_DNA"/>
</dbReference>
<dbReference type="Gene3D" id="1.10.10.10">
    <property type="entry name" value="Winged helix-like DNA-binding domain superfamily/Winged helix DNA-binding domain"/>
    <property type="match status" value="1"/>
</dbReference>
<dbReference type="GO" id="GO:0006351">
    <property type="term" value="P:DNA-templated transcription"/>
    <property type="evidence" value="ECO:0007669"/>
    <property type="project" value="TreeGrafter"/>
</dbReference>
<keyword evidence="3" id="KW-0238">DNA-binding</keyword>
<comment type="similarity">
    <text evidence="1">Belongs to the LysR transcriptional regulatory family.</text>
</comment>
<dbReference type="SUPFAM" id="SSF46785">
    <property type="entry name" value="Winged helix' DNA-binding domain"/>
    <property type="match status" value="1"/>
</dbReference>
<dbReference type="Pfam" id="PF03466">
    <property type="entry name" value="LysR_substrate"/>
    <property type="match status" value="1"/>
</dbReference>
<dbReference type="InterPro" id="IPR058163">
    <property type="entry name" value="LysR-type_TF_proteobact-type"/>
</dbReference>
<accession>A0A2S5KR30</accession>
<dbReference type="InterPro" id="IPR036390">
    <property type="entry name" value="WH_DNA-bd_sf"/>
</dbReference>
<dbReference type="SUPFAM" id="SSF53850">
    <property type="entry name" value="Periplasmic binding protein-like II"/>
    <property type="match status" value="1"/>
</dbReference>
<sequence length="310" mass="34389">MSYGQSLPPLNALRAFDAAARHESFQRAAEELFITAGAVAHQIKQLEAATGLQLFLRHPRGISLTPLGRRYAETVHYVLDTLSAATQQLQSESGRENVVTISSISSFVTRWLMPRLSGFTRRHPEFEVRLQGVIKPADLFREPVDVSIRLGTGPYPDLKVDELFAEHFVAVASPRFLEEHPIRIPADLLQVTLLHDDFEPLISEQVNWKKWLTACGVTTPSKLPGLWFSHTYLTLEAAMAGQGVAIASAPMLNNALEIGALVTLLEDISVQGPYMYRMLRLPMAESRPAVKAFCEWMLESSVAAPSALQE</sequence>
<evidence type="ECO:0000313" key="7">
    <source>
        <dbReference type="Proteomes" id="UP000238196"/>
    </source>
</evidence>
<evidence type="ECO:0000256" key="3">
    <source>
        <dbReference type="ARBA" id="ARBA00023125"/>
    </source>
</evidence>
<evidence type="ECO:0000256" key="4">
    <source>
        <dbReference type="ARBA" id="ARBA00023163"/>
    </source>
</evidence>
<comment type="caution">
    <text evidence="6">The sequence shown here is derived from an EMBL/GenBank/DDBJ whole genome shotgun (WGS) entry which is preliminary data.</text>
</comment>
<dbReference type="NCBIfam" id="NF008352">
    <property type="entry name" value="PRK11139.1"/>
    <property type="match status" value="1"/>
</dbReference>
<evidence type="ECO:0000259" key="5">
    <source>
        <dbReference type="PROSITE" id="PS50931"/>
    </source>
</evidence>
<gene>
    <name evidence="6" type="ORF">C4K68_12010</name>
</gene>
<reference evidence="6 7" key="1">
    <citation type="submission" date="2018-02" db="EMBL/GenBank/DDBJ databases">
        <title>novel marine gammaproteobacteria from coastal saline agro ecosystem.</title>
        <authorList>
            <person name="Krishnan R."/>
            <person name="Ramesh Kumar N."/>
        </authorList>
    </citation>
    <scope>NUCLEOTIDE SEQUENCE [LARGE SCALE GENOMIC DNA]</scope>
    <source>
        <strain evidence="6 7">228</strain>
    </source>
</reference>
<evidence type="ECO:0000313" key="6">
    <source>
        <dbReference type="EMBL" id="PPC77132.1"/>
    </source>
</evidence>
<dbReference type="CDD" id="cd08432">
    <property type="entry name" value="PBP2_GcdR_TrpI_HvrB_AmpR_like"/>
    <property type="match status" value="1"/>
</dbReference>
<evidence type="ECO:0000256" key="1">
    <source>
        <dbReference type="ARBA" id="ARBA00009437"/>
    </source>
</evidence>
<dbReference type="Proteomes" id="UP000238196">
    <property type="component" value="Unassembled WGS sequence"/>
</dbReference>
<dbReference type="InterPro" id="IPR036388">
    <property type="entry name" value="WH-like_DNA-bd_sf"/>
</dbReference>
<evidence type="ECO:0000256" key="2">
    <source>
        <dbReference type="ARBA" id="ARBA00023015"/>
    </source>
</evidence>
<dbReference type="Gene3D" id="3.40.190.10">
    <property type="entry name" value="Periplasmic binding protein-like II"/>
    <property type="match status" value="2"/>
</dbReference>